<evidence type="ECO:0000313" key="1">
    <source>
        <dbReference type="EMBL" id="ACM92593.1"/>
    </source>
</evidence>
<dbReference type="OrthoDB" id="9911917at2"/>
<name>B9L6G2_NAUPA</name>
<reference evidence="1 2" key="1">
    <citation type="journal article" date="2009" name="PLoS Genet.">
        <title>Adaptations to submarine hydrothermal environments exemplified by the genome of Nautilia profundicola.</title>
        <authorList>
            <person name="Campbell B.J."/>
            <person name="Smith J.L."/>
            <person name="Hanson T.E."/>
            <person name="Klotz M.G."/>
            <person name="Stein L.Y."/>
            <person name="Lee C.K."/>
            <person name="Wu D."/>
            <person name="Robinson J.M."/>
            <person name="Khouri H.M."/>
            <person name="Eisen J.A."/>
            <person name="Cary S.C."/>
        </authorList>
    </citation>
    <scope>NUCLEOTIDE SEQUENCE [LARGE SCALE GENOMIC DNA]</scope>
    <source>
        <strain evidence="2">ATCC BAA-1463 / DSM 18972 / AmH</strain>
    </source>
</reference>
<dbReference type="Proteomes" id="UP000000448">
    <property type="component" value="Chromosome"/>
</dbReference>
<dbReference type="HOGENOM" id="CLU_2881181_0_0_7"/>
<dbReference type="STRING" id="598659.NAMH_1560"/>
<sequence>MEKLNKAIEKIKNDSTLNDFEKENAINHLKEWYNEKKSLSYIEEKLEKIWEKVLPVLNEAGLI</sequence>
<dbReference type="AlphaFoldDB" id="B9L6G2"/>
<dbReference type="KEGG" id="nam:NAMH_1560"/>
<accession>B9L6G2</accession>
<gene>
    <name evidence="1" type="ordered locus">NAMH_1560</name>
</gene>
<evidence type="ECO:0000313" key="2">
    <source>
        <dbReference type="Proteomes" id="UP000000448"/>
    </source>
</evidence>
<dbReference type="RefSeq" id="WP_012663964.1">
    <property type="nucleotide sequence ID" value="NC_012115.1"/>
</dbReference>
<protein>
    <submittedName>
        <fullName evidence="1">Uncharacterized protein</fullName>
    </submittedName>
</protein>
<organism evidence="1 2">
    <name type="scientific">Nautilia profundicola (strain ATCC BAA-1463 / DSM 18972 / AmH)</name>
    <dbReference type="NCBI Taxonomy" id="598659"/>
    <lineage>
        <taxon>Bacteria</taxon>
        <taxon>Pseudomonadati</taxon>
        <taxon>Campylobacterota</taxon>
        <taxon>Epsilonproteobacteria</taxon>
        <taxon>Nautiliales</taxon>
        <taxon>Nautiliaceae</taxon>
        <taxon>Nautilia</taxon>
    </lineage>
</organism>
<proteinExistence type="predicted"/>
<dbReference type="EMBL" id="CP001279">
    <property type="protein sequence ID" value="ACM92593.1"/>
    <property type="molecule type" value="Genomic_DNA"/>
</dbReference>
<keyword evidence="2" id="KW-1185">Reference proteome</keyword>